<sequence length="420" mass="47136">MSHPAPPAGNPADNVQSPALSSPAPSSPTGKATGRKISIDAYRGMVMFLMLAEILHLDGLAKHFPGVKIFQWIQFHTTHVPWEGGSLHDMIQPGFTFLVGVAMPFSIASRIKHGQSGPRMLFHAAWRSIVLIALGIVLRSLHHEHTNFTFDDTLTQIGMGYFFVFLIAMAPRWVHYVSAAVILIGFWAAFATSPAPPADFDYPAVGVPADWTHHHDGFASRWNKNSNLSWKTDTWFMNLFPREEPFQFHPGGYATLSFIPTMATMIFGLWAGVWMKEPLEFSQRMKRFSIAIVVGIGSALILAATDICPNVKRIWTPSFALYSGGISMAWLLILHLICDVKQWQRWAHPFIIIGSNSILIYVMSWTLEEPIKELLVRHLGTAPFAIFGEQFVSPMLGLATLAIMFYVLVWLYRKRVFVKI</sequence>
<evidence type="ECO:0000313" key="4">
    <source>
        <dbReference type="Proteomes" id="UP000318538"/>
    </source>
</evidence>
<reference evidence="3 4" key="1">
    <citation type="submission" date="2019-02" db="EMBL/GenBank/DDBJ databases">
        <title>Deep-cultivation of Planctomycetes and their phenomic and genomic characterization uncovers novel biology.</title>
        <authorList>
            <person name="Wiegand S."/>
            <person name="Jogler M."/>
            <person name="Boedeker C."/>
            <person name="Pinto D."/>
            <person name="Vollmers J."/>
            <person name="Rivas-Marin E."/>
            <person name="Kohn T."/>
            <person name="Peeters S.H."/>
            <person name="Heuer A."/>
            <person name="Rast P."/>
            <person name="Oberbeckmann S."/>
            <person name="Bunk B."/>
            <person name="Jeske O."/>
            <person name="Meyerdierks A."/>
            <person name="Storesund J.E."/>
            <person name="Kallscheuer N."/>
            <person name="Luecker S."/>
            <person name="Lage O.M."/>
            <person name="Pohl T."/>
            <person name="Merkel B.J."/>
            <person name="Hornburger P."/>
            <person name="Mueller R.-W."/>
            <person name="Bruemmer F."/>
            <person name="Labrenz M."/>
            <person name="Spormann A.M."/>
            <person name="Op den Camp H."/>
            <person name="Overmann J."/>
            <person name="Amann R."/>
            <person name="Jetten M.S.M."/>
            <person name="Mascher T."/>
            <person name="Medema M.H."/>
            <person name="Devos D.P."/>
            <person name="Kaster A.-K."/>
            <person name="Ovreas L."/>
            <person name="Rohde M."/>
            <person name="Galperin M.Y."/>
            <person name="Jogler C."/>
        </authorList>
    </citation>
    <scope>NUCLEOTIDE SEQUENCE [LARGE SCALE GENOMIC DNA]</scope>
    <source>
        <strain evidence="3 4">K22_7</strain>
    </source>
</reference>
<dbReference type="EMBL" id="CP036525">
    <property type="protein sequence ID" value="QDT01681.1"/>
    <property type="molecule type" value="Genomic_DNA"/>
</dbReference>
<dbReference type="PANTHER" id="PTHR31061">
    <property type="entry name" value="LD22376P"/>
    <property type="match status" value="1"/>
</dbReference>
<feature type="transmembrane region" description="Helical" evidence="2">
    <location>
        <begin position="253"/>
        <end position="275"/>
    </location>
</feature>
<keyword evidence="2" id="KW-0472">Membrane</keyword>
<feature type="transmembrane region" description="Helical" evidence="2">
    <location>
        <begin position="120"/>
        <end position="141"/>
    </location>
</feature>
<evidence type="ECO:0008006" key="5">
    <source>
        <dbReference type="Google" id="ProtNLM"/>
    </source>
</evidence>
<dbReference type="PANTHER" id="PTHR31061:SF24">
    <property type="entry name" value="LD22376P"/>
    <property type="match status" value="1"/>
</dbReference>
<name>A0A517N3G6_9BACT</name>
<evidence type="ECO:0000256" key="2">
    <source>
        <dbReference type="SAM" id="Phobius"/>
    </source>
</evidence>
<feature type="transmembrane region" description="Helical" evidence="2">
    <location>
        <begin position="350"/>
        <end position="367"/>
    </location>
</feature>
<keyword evidence="2" id="KW-0812">Transmembrane</keyword>
<feature type="transmembrane region" description="Helical" evidence="2">
    <location>
        <begin position="319"/>
        <end position="338"/>
    </location>
</feature>
<feature type="transmembrane region" description="Helical" evidence="2">
    <location>
        <begin position="287"/>
        <end position="307"/>
    </location>
</feature>
<protein>
    <recommendedName>
        <fullName evidence="5">DUF5009 domain-containing protein</fullName>
    </recommendedName>
</protein>
<dbReference type="Proteomes" id="UP000318538">
    <property type="component" value="Chromosome"/>
</dbReference>
<feature type="transmembrane region" description="Helical" evidence="2">
    <location>
        <begin position="153"/>
        <end position="169"/>
    </location>
</feature>
<dbReference type="RefSeq" id="WP_218933657.1">
    <property type="nucleotide sequence ID" value="NZ_CP036525.1"/>
</dbReference>
<feature type="transmembrane region" description="Helical" evidence="2">
    <location>
        <begin position="391"/>
        <end position="412"/>
    </location>
</feature>
<feature type="compositionally biased region" description="Low complexity" evidence="1">
    <location>
        <begin position="17"/>
        <end position="28"/>
    </location>
</feature>
<keyword evidence="2" id="KW-1133">Transmembrane helix</keyword>
<accession>A0A517N3G6</accession>
<organism evidence="3 4">
    <name type="scientific">Rubripirellula lacrimiformis</name>
    <dbReference type="NCBI Taxonomy" id="1930273"/>
    <lineage>
        <taxon>Bacteria</taxon>
        <taxon>Pseudomonadati</taxon>
        <taxon>Planctomycetota</taxon>
        <taxon>Planctomycetia</taxon>
        <taxon>Pirellulales</taxon>
        <taxon>Pirellulaceae</taxon>
        <taxon>Rubripirellula</taxon>
    </lineage>
</organism>
<gene>
    <name evidence="3" type="ORF">K227x_00480</name>
</gene>
<feature type="transmembrane region" description="Helical" evidence="2">
    <location>
        <begin position="176"/>
        <end position="195"/>
    </location>
</feature>
<feature type="transmembrane region" description="Helical" evidence="2">
    <location>
        <begin position="90"/>
        <end position="108"/>
    </location>
</feature>
<feature type="region of interest" description="Disordered" evidence="1">
    <location>
        <begin position="1"/>
        <end position="33"/>
    </location>
</feature>
<dbReference type="KEGG" id="rlc:K227x_00480"/>
<evidence type="ECO:0000313" key="3">
    <source>
        <dbReference type="EMBL" id="QDT01681.1"/>
    </source>
</evidence>
<evidence type="ECO:0000256" key="1">
    <source>
        <dbReference type="SAM" id="MobiDB-lite"/>
    </source>
</evidence>
<keyword evidence="4" id="KW-1185">Reference proteome</keyword>
<dbReference type="AlphaFoldDB" id="A0A517N3G6"/>
<proteinExistence type="predicted"/>